<dbReference type="NCBIfam" id="TIGR04387">
    <property type="entry name" value="capsid_maj_N4"/>
    <property type="match status" value="1"/>
</dbReference>
<comment type="caution">
    <text evidence="1">The sequence shown here is derived from an EMBL/GenBank/DDBJ whole genome shotgun (WGS) entry which is preliminary data.</text>
</comment>
<accession>A0A4V3W9N5</accession>
<evidence type="ECO:0000313" key="1">
    <source>
        <dbReference type="EMBL" id="THF55921.1"/>
    </source>
</evidence>
<dbReference type="RefSeq" id="WP_136386837.1">
    <property type="nucleotide sequence ID" value="NZ_SSOD01000022.1"/>
</dbReference>
<reference evidence="1 2" key="1">
    <citation type="submission" date="2019-04" db="EMBL/GenBank/DDBJ databases">
        <title>Azoarcus rhizosphaerae sp. nov. isolated from rhizosphere of Ficus religiosa.</title>
        <authorList>
            <person name="Lin S.-Y."/>
            <person name="Hameed A."/>
            <person name="Hsu Y.-H."/>
            <person name="Young C.-C."/>
        </authorList>
    </citation>
    <scope>NUCLEOTIDE SEQUENCE [LARGE SCALE GENOMIC DNA]</scope>
    <source>
        <strain evidence="1 2">CC-YHH848</strain>
    </source>
</reference>
<name>A0A4V3W9N5_9RHOO</name>
<dbReference type="AlphaFoldDB" id="A0A4V3W9N5"/>
<sequence>MVGQVWLTNTLGGYMYSDSLSKVLRHSVQPLVKFRQFADIKDAAVQGKGKGDTFHWNVYSDVATQGTTLVETNTLPETNFTITQGTMTITEYGNSVPYTGKLDDLSEQPVKEVINKVLKNDAKKAFDVASHAQFNATPLRVAPYGGTSTDAIVLTTNGTATETNNVALGADHVKAIVDTMKERNIPPYTGDDYICLAHPSTLRDFKNELEDIHKYTPEGFGMILNGEIGRYENTRFVEQTNIAKEGWANAKSEWAFFFGNDTVAEGVAIPEEMRGKIPTDYGRSKGIAWYYLGGFGIVHPLNAADNSKNTRIVKWDSAA</sequence>
<protein>
    <submittedName>
        <fullName evidence="1">N4-gp56 family major capsid protein</fullName>
    </submittedName>
</protein>
<keyword evidence="2" id="KW-1185">Reference proteome</keyword>
<dbReference type="EMBL" id="SSOD01000022">
    <property type="protein sequence ID" value="THF55921.1"/>
    <property type="molecule type" value="Genomic_DNA"/>
</dbReference>
<proteinExistence type="predicted"/>
<dbReference type="Proteomes" id="UP000307956">
    <property type="component" value="Unassembled WGS sequence"/>
</dbReference>
<evidence type="ECO:0000313" key="2">
    <source>
        <dbReference type="Proteomes" id="UP000307956"/>
    </source>
</evidence>
<gene>
    <name evidence="1" type="ORF">E6O51_20255</name>
</gene>
<organism evidence="1 2">
    <name type="scientific">Pseudothauera rhizosphaerae</name>
    <dbReference type="NCBI Taxonomy" id="2565932"/>
    <lineage>
        <taxon>Bacteria</taxon>
        <taxon>Pseudomonadati</taxon>
        <taxon>Pseudomonadota</taxon>
        <taxon>Betaproteobacteria</taxon>
        <taxon>Rhodocyclales</taxon>
        <taxon>Zoogloeaceae</taxon>
        <taxon>Pseudothauera</taxon>
    </lineage>
</organism>
<dbReference type="OrthoDB" id="9177848at2"/>